<feature type="compositionally biased region" description="Acidic residues" evidence="8">
    <location>
        <begin position="559"/>
        <end position="576"/>
    </location>
</feature>
<evidence type="ECO:0000313" key="12">
    <source>
        <dbReference type="Proteomes" id="UP001314205"/>
    </source>
</evidence>
<keyword evidence="2 7" id="KW-0547">Nucleotide-binding</keyword>
<feature type="region of interest" description="Disordered" evidence="8">
    <location>
        <begin position="478"/>
        <end position="511"/>
    </location>
</feature>
<feature type="region of interest" description="Disordered" evidence="8">
    <location>
        <begin position="649"/>
        <end position="815"/>
    </location>
</feature>
<feature type="compositionally biased region" description="Acidic residues" evidence="8">
    <location>
        <begin position="594"/>
        <end position="607"/>
    </location>
</feature>
<dbReference type="PROSITE" id="PS51279">
    <property type="entry name" value="BCNT_C"/>
    <property type="match status" value="1"/>
</dbReference>
<evidence type="ECO:0000259" key="10">
    <source>
        <dbReference type="PROSITE" id="PS51721"/>
    </source>
</evidence>
<feature type="region of interest" description="Disordered" evidence="8">
    <location>
        <begin position="1"/>
        <end position="41"/>
    </location>
</feature>
<sequence length="941" mass="107701">MGKVRSAPGAPRKQGFNKSGHSMNPDRPTEGLKGVGKPRTKGTIKRLQMYRNFKAKRDKTGKILTPAPFQGWLPSGTQARVEPNQKWFGNSRVISQSALQKFQEEFGAAVKNPYKVIMKPTNLPITLLNEKAKHARVHLLDTESFDKTFGPKKQRKRVNLKFNDIENFSKAVEESTEKYDETKDVDRVREDTGVKEGQRDWVFGAGMSKRIWNELYKVVDSSDVLLQVLDARDPMGTRSPYVEKFLKEEKPHKHLIFILNKVDLVPNWVTQRWVAILSSEYPTIAFHASMTHPFGKGSLINLLRQFAKLHIDKKQISVGLIGYPNVGKSSVINTLRAKKVCKVAPIAGETKVWQYITLMRRIFLIDCPGVVYPSAETDTEKVLKGVVRVELVQNPEDYIEEVIKRVRKDYLIKTYKVDGWETSTEFLEKLAARTGKLLKKGEPDIAQVAKMVLNDWQRGKLPFYVAPEGFEVPLSKEITKQTAPNNDDIKEQNTVQENEEAVKENADPKENVNTLEKPNLIINKLVIAQDFAKIRVGLPFDNEEDVKPLQKINIPDELKDIDDEENQDDEKEEEKEEEKKNESDTESDISNFYSDDDKECSDVEDYLTNDPETVKEMKKKKLEVASGTFTVEELSQKCLKRKASANINTINKMTAKQRRALERSQRRTKTGSNFYEVSNMSSGSDSDEDYVPKEPEKLSEEDSADEETEVQYENEIEQKSKKRKAVPKKCKTKKRATNGLKESEDNEKVEMPDETKDPEEEKKREEDLWAKFLEGTDTKPKSSIKDSHSETKPTHSSAECDKGMSLSKNSKLDIESDKERERRIFEFAGETIIVENNVIKEKIKPNESSPSVSKDILSRSRGSGGLSNVLGQLNKKNKLSTLEKSKLDWNTYKKVEDIEDEIQSHNKGKQGYLERQDFLARADVRQYEIERDLRMSKRGNR</sequence>
<proteinExistence type="inferred from homology"/>
<dbReference type="InterPro" id="IPR012971">
    <property type="entry name" value="NOG2_N_dom"/>
</dbReference>
<dbReference type="PANTHER" id="PTHR11089">
    <property type="entry name" value="GTP-BINDING PROTEIN-RELATED"/>
    <property type="match status" value="1"/>
</dbReference>
<feature type="region of interest" description="Disordered" evidence="8">
    <location>
        <begin position="845"/>
        <end position="870"/>
    </location>
</feature>
<dbReference type="FunFam" id="1.10.1580.10:FF:000001">
    <property type="entry name" value="Nucleolar GTP-binding protein 2"/>
    <property type="match status" value="1"/>
</dbReference>
<evidence type="ECO:0000256" key="4">
    <source>
        <dbReference type="ARBA" id="ARBA00023242"/>
    </source>
</evidence>
<comment type="subcellular location">
    <subcellularLocation>
        <location evidence="1 7">Nucleus</location>
        <location evidence="1 7">Nucleolus</location>
    </subcellularLocation>
</comment>
<dbReference type="GO" id="GO:0005525">
    <property type="term" value="F:GTP binding"/>
    <property type="evidence" value="ECO:0007669"/>
    <property type="project" value="UniProtKB-KW"/>
</dbReference>
<organism evidence="11 12">
    <name type="scientific">Parnassius mnemosyne</name>
    <name type="common">clouded apollo</name>
    <dbReference type="NCBI Taxonomy" id="213953"/>
    <lineage>
        <taxon>Eukaryota</taxon>
        <taxon>Metazoa</taxon>
        <taxon>Ecdysozoa</taxon>
        <taxon>Arthropoda</taxon>
        <taxon>Hexapoda</taxon>
        <taxon>Insecta</taxon>
        <taxon>Pterygota</taxon>
        <taxon>Neoptera</taxon>
        <taxon>Endopterygota</taxon>
        <taxon>Lepidoptera</taxon>
        <taxon>Glossata</taxon>
        <taxon>Ditrysia</taxon>
        <taxon>Papilionoidea</taxon>
        <taxon>Papilionidae</taxon>
        <taxon>Parnassiinae</taxon>
        <taxon>Parnassini</taxon>
        <taxon>Parnassius</taxon>
        <taxon>Driopa</taxon>
    </lineage>
</organism>
<evidence type="ECO:0000256" key="7">
    <source>
        <dbReference type="RuleBase" id="RU364023"/>
    </source>
</evidence>
<name>A0AAV1KSV4_9NEOP</name>
<dbReference type="Proteomes" id="UP001314205">
    <property type="component" value="Unassembled WGS sequence"/>
</dbReference>
<dbReference type="InterPro" id="IPR006073">
    <property type="entry name" value="GTP-bd"/>
</dbReference>
<feature type="domain" description="CP-type G" evidence="10">
    <location>
        <begin position="212"/>
        <end position="373"/>
    </location>
</feature>
<accession>A0AAV1KSV4</accession>
<dbReference type="PRINTS" id="PR00326">
    <property type="entry name" value="GTP1OBG"/>
</dbReference>
<feature type="compositionally biased region" description="Basic and acidic residues" evidence="8">
    <location>
        <begin position="500"/>
        <end position="510"/>
    </location>
</feature>
<evidence type="ECO:0000256" key="6">
    <source>
        <dbReference type="ARBA" id="ARBA00065814"/>
    </source>
</evidence>
<comment type="caution">
    <text evidence="11">The sequence shown here is derived from an EMBL/GenBank/DDBJ whole genome shotgun (WGS) entry which is preliminary data.</text>
</comment>
<dbReference type="GO" id="GO:0005730">
    <property type="term" value="C:nucleolus"/>
    <property type="evidence" value="ECO:0007669"/>
    <property type="project" value="UniProtKB-SubCell"/>
</dbReference>
<feature type="domain" description="BCNT-C" evidence="9">
    <location>
        <begin position="860"/>
        <end position="940"/>
    </location>
</feature>
<dbReference type="EMBL" id="CAVLGL010000080">
    <property type="protein sequence ID" value="CAK1586063.1"/>
    <property type="molecule type" value="Genomic_DNA"/>
</dbReference>
<evidence type="ECO:0000256" key="2">
    <source>
        <dbReference type="ARBA" id="ARBA00022741"/>
    </source>
</evidence>
<dbReference type="SUPFAM" id="SSF52540">
    <property type="entry name" value="P-loop containing nucleoside triphosphate hydrolases"/>
    <property type="match status" value="1"/>
</dbReference>
<evidence type="ECO:0000256" key="3">
    <source>
        <dbReference type="ARBA" id="ARBA00023134"/>
    </source>
</evidence>
<dbReference type="Gene3D" id="3.40.50.300">
    <property type="entry name" value="P-loop containing nucleotide triphosphate hydrolases"/>
    <property type="match status" value="1"/>
</dbReference>
<dbReference type="Pfam" id="PF07572">
    <property type="entry name" value="BCNT"/>
    <property type="match status" value="1"/>
</dbReference>
<protein>
    <recommendedName>
        <fullName evidence="7">Nucleolar GTP-binding protein 2</fullName>
    </recommendedName>
</protein>
<keyword evidence="12" id="KW-1185">Reference proteome</keyword>
<feature type="compositionally biased region" description="Basic and acidic residues" evidence="8">
    <location>
        <begin position="741"/>
        <end position="802"/>
    </location>
</feature>
<keyword evidence="4 7" id="KW-0539">Nucleus</keyword>
<comment type="subunit">
    <text evidence="6">Interacts with LYAR and RPL23A. Interacts with the nuclear importin-beta receptor and, at a lower extent, with importin-alpha.</text>
</comment>
<feature type="compositionally biased region" description="Polar residues" evidence="8">
    <location>
        <begin position="670"/>
        <end position="684"/>
    </location>
</feature>
<comment type="similarity">
    <text evidence="7">Belongs to the TRAFAC class YlqF/YawG GTPase family. NOG2 subfamily.</text>
</comment>
<feature type="region of interest" description="Disordered" evidence="8">
    <location>
        <begin position="549"/>
        <end position="611"/>
    </location>
</feature>
<gene>
    <name evidence="11" type="ORF">PARMNEM_LOCUS7066</name>
</gene>
<dbReference type="InterPro" id="IPR024929">
    <property type="entry name" value="GNL2_CP_dom"/>
</dbReference>
<dbReference type="Pfam" id="PF08153">
    <property type="entry name" value="NGP1NT"/>
    <property type="match status" value="1"/>
</dbReference>
<evidence type="ECO:0000256" key="8">
    <source>
        <dbReference type="SAM" id="MobiDB-lite"/>
    </source>
</evidence>
<evidence type="ECO:0000313" key="11">
    <source>
        <dbReference type="EMBL" id="CAK1586063.1"/>
    </source>
</evidence>
<dbReference type="InterPro" id="IPR030378">
    <property type="entry name" value="G_CP_dom"/>
</dbReference>
<dbReference type="PANTHER" id="PTHR11089:SF9">
    <property type="entry name" value="NUCLEOLAR GTP-BINDING PROTEIN 2"/>
    <property type="match status" value="1"/>
</dbReference>
<feature type="compositionally biased region" description="Basic and acidic residues" evidence="8">
    <location>
        <begin position="690"/>
        <end position="700"/>
    </location>
</feature>
<evidence type="ECO:0000256" key="1">
    <source>
        <dbReference type="ARBA" id="ARBA00004604"/>
    </source>
</evidence>
<dbReference type="InterPro" id="IPR023179">
    <property type="entry name" value="GTP-bd_ortho_bundle_sf"/>
</dbReference>
<dbReference type="InterPro" id="IPR027417">
    <property type="entry name" value="P-loop_NTPase"/>
</dbReference>
<evidence type="ECO:0000256" key="5">
    <source>
        <dbReference type="ARBA" id="ARBA00054763"/>
    </source>
</evidence>
<comment type="function">
    <text evidence="5">GTPase that associates with pre-60S ribosomal subunits in the nucleolus and is required for their nuclear export and maturation. May promote cell proliferation possibly by increasing p53/TP53 protein levels, and consequently those of its downstream product CDKN1A/p21, and decreasing RPL23A protein levels.</text>
</comment>
<dbReference type="Pfam" id="PF01926">
    <property type="entry name" value="MMR_HSR1"/>
    <property type="match status" value="1"/>
</dbReference>
<dbReference type="InterPro" id="IPR011421">
    <property type="entry name" value="BCNT-C"/>
</dbReference>
<dbReference type="Gene3D" id="1.10.1580.10">
    <property type="match status" value="1"/>
</dbReference>
<feature type="compositionally biased region" description="Basic residues" evidence="8">
    <location>
        <begin position="720"/>
        <end position="736"/>
    </location>
</feature>
<dbReference type="CDD" id="cd01858">
    <property type="entry name" value="NGP_1"/>
    <property type="match status" value="1"/>
</dbReference>
<dbReference type="PROSITE" id="PS51721">
    <property type="entry name" value="G_CP"/>
    <property type="match status" value="1"/>
</dbReference>
<dbReference type="AlphaFoldDB" id="A0AAV1KSV4"/>
<keyword evidence="3 7" id="KW-0342">GTP-binding</keyword>
<dbReference type="InterPro" id="IPR050755">
    <property type="entry name" value="TRAFAC_YlqF/YawG_RiboMat"/>
</dbReference>
<evidence type="ECO:0000259" key="9">
    <source>
        <dbReference type="PROSITE" id="PS51279"/>
    </source>
</evidence>
<feature type="compositionally biased region" description="Acidic residues" evidence="8">
    <location>
        <begin position="701"/>
        <end position="715"/>
    </location>
</feature>
<reference evidence="11 12" key="1">
    <citation type="submission" date="2023-11" db="EMBL/GenBank/DDBJ databases">
        <authorList>
            <person name="Hedman E."/>
            <person name="Englund M."/>
            <person name="Stromberg M."/>
            <person name="Nyberg Akerstrom W."/>
            <person name="Nylinder S."/>
            <person name="Jareborg N."/>
            <person name="Kallberg Y."/>
            <person name="Kronander E."/>
        </authorList>
    </citation>
    <scope>NUCLEOTIDE SEQUENCE [LARGE SCALE GENOMIC DNA]</scope>
</reference>
<dbReference type="FunFam" id="3.40.50.300:FF:000559">
    <property type="entry name" value="Nuclear/nucleolar GTPase 2"/>
    <property type="match status" value="1"/>
</dbReference>